<evidence type="ECO:0000313" key="1">
    <source>
        <dbReference type="EMBL" id="KAL0326930.1"/>
    </source>
</evidence>
<accession>A0AAW2M601</accession>
<comment type="caution">
    <text evidence="1">The sequence shown here is derived from an EMBL/GenBank/DDBJ whole genome shotgun (WGS) entry which is preliminary data.</text>
</comment>
<dbReference type="EMBL" id="JACGWK010000011">
    <property type="protein sequence ID" value="KAL0326930.1"/>
    <property type="molecule type" value="Genomic_DNA"/>
</dbReference>
<gene>
    <name evidence="1" type="ORF">Sangu_1771000</name>
</gene>
<proteinExistence type="predicted"/>
<dbReference type="AlphaFoldDB" id="A0AAW2M601"/>
<sequence>MAAYPFADFPIEGDLIHPPTFLFEKELQPEDRRILLLPVEASASFAQPPPKGLIGYLRAPDRKGCS</sequence>
<reference evidence="1" key="1">
    <citation type="submission" date="2020-06" db="EMBL/GenBank/DDBJ databases">
        <authorList>
            <person name="Li T."/>
            <person name="Hu X."/>
            <person name="Zhang T."/>
            <person name="Song X."/>
            <person name="Zhang H."/>
            <person name="Dai N."/>
            <person name="Sheng W."/>
            <person name="Hou X."/>
            <person name="Wei L."/>
        </authorList>
    </citation>
    <scope>NUCLEOTIDE SEQUENCE</scope>
    <source>
        <strain evidence="1">G01</strain>
        <tissue evidence="1">Leaf</tissue>
    </source>
</reference>
<protein>
    <submittedName>
        <fullName evidence="1">Uncharacterized protein</fullName>
    </submittedName>
</protein>
<name>A0AAW2M601_9LAMI</name>
<reference evidence="1" key="2">
    <citation type="journal article" date="2024" name="Plant">
        <title>Genomic evolution and insights into agronomic trait innovations of Sesamum species.</title>
        <authorList>
            <person name="Miao H."/>
            <person name="Wang L."/>
            <person name="Qu L."/>
            <person name="Liu H."/>
            <person name="Sun Y."/>
            <person name="Le M."/>
            <person name="Wang Q."/>
            <person name="Wei S."/>
            <person name="Zheng Y."/>
            <person name="Lin W."/>
            <person name="Duan Y."/>
            <person name="Cao H."/>
            <person name="Xiong S."/>
            <person name="Wang X."/>
            <person name="Wei L."/>
            <person name="Li C."/>
            <person name="Ma Q."/>
            <person name="Ju M."/>
            <person name="Zhao R."/>
            <person name="Li G."/>
            <person name="Mu C."/>
            <person name="Tian Q."/>
            <person name="Mei H."/>
            <person name="Zhang T."/>
            <person name="Gao T."/>
            <person name="Zhang H."/>
        </authorList>
    </citation>
    <scope>NUCLEOTIDE SEQUENCE</scope>
    <source>
        <strain evidence="1">G01</strain>
    </source>
</reference>
<organism evidence="1">
    <name type="scientific">Sesamum angustifolium</name>
    <dbReference type="NCBI Taxonomy" id="2727405"/>
    <lineage>
        <taxon>Eukaryota</taxon>
        <taxon>Viridiplantae</taxon>
        <taxon>Streptophyta</taxon>
        <taxon>Embryophyta</taxon>
        <taxon>Tracheophyta</taxon>
        <taxon>Spermatophyta</taxon>
        <taxon>Magnoliopsida</taxon>
        <taxon>eudicotyledons</taxon>
        <taxon>Gunneridae</taxon>
        <taxon>Pentapetalae</taxon>
        <taxon>asterids</taxon>
        <taxon>lamiids</taxon>
        <taxon>Lamiales</taxon>
        <taxon>Pedaliaceae</taxon>
        <taxon>Sesamum</taxon>
    </lineage>
</organism>